<evidence type="ECO:0000256" key="1">
    <source>
        <dbReference type="SAM" id="MobiDB-lite"/>
    </source>
</evidence>
<dbReference type="Proteomes" id="UP001243989">
    <property type="component" value="Unassembled WGS sequence"/>
</dbReference>
<dbReference type="GeneID" id="85473125"/>
<reference evidence="2" key="1">
    <citation type="submission" date="2021-06" db="EMBL/GenBank/DDBJ databases">
        <title>Comparative genomics, transcriptomics and evolutionary studies reveal genomic signatures of adaptation to plant cell wall in hemibiotrophic fungi.</title>
        <authorList>
            <consortium name="DOE Joint Genome Institute"/>
            <person name="Baroncelli R."/>
            <person name="Diaz J.F."/>
            <person name="Benocci T."/>
            <person name="Peng M."/>
            <person name="Battaglia E."/>
            <person name="Haridas S."/>
            <person name="Andreopoulos W."/>
            <person name="Labutti K."/>
            <person name="Pangilinan J."/>
            <person name="Floch G.L."/>
            <person name="Makela M.R."/>
            <person name="Henrissat B."/>
            <person name="Grigoriev I.V."/>
            <person name="Crouch J.A."/>
            <person name="De Vries R.P."/>
            <person name="Sukno S.A."/>
            <person name="Thon M.R."/>
        </authorList>
    </citation>
    <scope>NUCLEOTIDE SEQUENCE</scope>
    <source>
        <strain evidence="2">CBS 102054</strain>
    </source>
</reference>
<feature type="compositionally biased region" description="Polar residues" evidence="1">
    <location>
        <begin position="81"/>
        <end position="94"/>
    </location>
</feature>
<organism evidence="2 3">
    <name type="scientific">Colletotrichum phormii</name>
    <dbReference type="NCBI Taxonomy" id="359342"/>
    <lineage>
        <taxon>Eukaryota</taxon>
        <taxon>Fungi</taxon>
        <taxon>Dikarya</taxon>
        <taxon>Ascomycota</taxon>
        <taxon>Pezizomycotina</taxon>
        <taxon>Sordariomycetes</taxon>
        <taxon>Hypocreomycetidae</taxon>
        <taxon>Glomerellales</taxon>
        <taxon>Glomerellaceae</taxon>
        <taxon>Colletotrichum</taxon>
        <taxon>Colletotrichum acutatum species complex</taxon>
    </lineage>
</organism>
<gene>
    <name evidence="2" type="ORF">BDP81DRAFT_397016</name>
</gene>
<feature type="compositionally biased region" description="Basic residues" evidence="1">
    <location>
        <begin position="127"/>
        <end position="137"/>
    </location>
</feature>
<keyword evidence="3" id="KW-1185">Reference proteome</keyword>
<evidence type="ECO:0000313" key="3">
    <source>
        <dbReference type="Proteomes" id="UP001243989"/>
    </source>
</evidence>
<dbReference type="RefSeq" id="XP_060442261.1">
    <property type="nucleotide sequence ID" value="XM_060588263.1"/>
</dbReference>
<name>A0AAJ0EC54_9PEZI</name>
<comment type="caution">
    <text evidence="2">The sequence shown here is derived from an EMBL/GenBank/DDBJ whole genome shotgun (WGS) entry which is preliminary data.</text>
</comment>
<accession>A0AAJ0EC54</accession>
<feature type="region of interest" description="Disordered" evidence="1">
    <location>
        <begin position="55"/>
        <end position="143"/>
    </location>
</feature>
<evidence type="ECO:0000313" key="2">
    <source>
        <dbReference type="EMBL" id="KAK1633654.1"/>
    </source>
</evidence>
<feature type="compositionally biased region" description="Low complexity" evidence="1">
    <location>
        <begin position="55"/>
        <end position="69"/>
    </location>
</feature>
<proteinExistence type="predicted"/>
<dbReference type="AlphaFoldDB" id="A0AAJ0EC54"/>
<sequence>MTPDLQTPYLWAACLVTDLVELENFRDTLKGLSPSKAMDAMAQISGAVKSVVTLSSTSDSDEVVSAASSPISKLPRREPATHSTRSTPTKTGNSPRPHLTPVKGSPGKAGSGGGHQTAQSGSPISPGKKKQYRKKRAVQITKQRDSDTCPLLGTRYCEAAHVYPFAAIDRKFSINSSLLSLVKVFGETMIDRLSDDLLMTNLDSCAINKLE</sequence>
<dbReference type="EMBL" id="JAHMHQ010000017">
    <property type="protein sequence ID" value="KAK1633654.1"/>
    <property type="molecule type" value="Genomic_DNA"/>
</dbReference>
<protein>
    <submittedName>
        <fullName evidence="2">Uncharacterized protein</fullName>
    </submittedName>
</protein>